<comment type="subunit">
    <text evidence="5">Interacts with hair keratins.</text>
</comment>
<dbReference type="GO" id="GO:0005198">
    <property type="term" value="F:structural molecule activity"/>
    <property type="evidence" value="ECO:0007669"/>
    <property type="project" value="InterPro"/>
</dbReference>
<evidence type="ECO:0000256" key="4">
    <source>
        <dbReference type="ARBA" id="ARBA00034495"/>
    </source>
</evidence>
<dbReference type="Pfam" id="PF05287">
    <property type="entry name" value="PMG"/>
    <property type="match status" value="1"/>
</dbReference>
<organism evidence="6 7">
    <name type="scientific">Spermophilus dauricus</name>
    <name type="common">Daurian ground squirrel</name>
    <dbReference type="NCBI Taxonomy" id="99837"/>
    <lineage>
        <taxon>Eukaryota</taxon>
        <taxon>Metazoa</taxon>
        <taxon>Chordata</taxon>
        <taxon>Craniata</taxon>
        <taxon>Vertebrata</taxon>
        <taxon>Euteleostomi</taxon>
        <taxon>Mammalia</taxon>
        <taxon>Eutheria</taxon>
        <taxon>Euarchontoglires</taxon>
        <taxon>Glires</taxon>
        <taxon>Rodentia</taxon>
        <taxon>Sciuromorpha</taxon>
        <taxon>Sciuridae</taxon>
        <taxon>Xerinae</taxon>
        <taxon>Marmotini</taxon>
        <taxon>Spermophilus</taxon>
    </lineage>
</organism>
<dbReference type="Proteomes" id="UP000694422">
    <property type="component" value="Unplaced"/>
</dbReference>
<dbReference type="GO" id="GO:0005829">
    <property type="term" value="C:cytosol"/>
    <property type="evidence" value="ECO:0007669"/>
    <property type="project" value="UniProtKB-ARBA"/>
</dbReference>
<dbReference type="InterPro" id="IPR007659">
    <property type="entry name" value="Keratin_matx"/>
</dbReference>
<keyword evidence="2" id="KW-0677">Repeat</keyword>
<protein>
    <recommendedName>
        <fullName evidence="5">Keratin-associated protein</fullName>
    </recommendedName>
</protein>
<dbReference type="InterPro" id="IPR007951">
    <property type="entry name" value="KRTAP_PMG"/>
</dbReference>
<reference evidence="6" key="1">
    <citation type="submission" date="2025-08" db="UniProtKB">
        <authorList>
            <consortium name="Ensembl"/>
        </authorList>
    </citation>
    <scope>IDENTIFICATION</scope>
</reference>
<dbReference type="PANTHER" id="PTHR23260">
    <property type="entry name" value="KERATIN ASSOCIATED PROTEIN 3-3-RELATED"/>
    <property type="match status" value="1"/>
</dbReference>
<proteinExistence type="inferred from homology"/>
<evidence type="ECO:0000256" key="5">
    <source>
        <dbReference type="RuleBase" id="RU369044"/>
    </source>
</evidence>
<evidence type="ECO:0000256" key="2">
    <source>
        <dbReference type="ARBA" id="ARBA00022737"/>
    </source>
</evidence>
<reference evidence="6" key="2">
    <citation type="submission" date="2025-09" db="UniProtKB">
        <authorList>
            <consortium name="Ensembl"/>
        </authorList>
    </citation>
    <scope>IDENTIFICATION</scope>
</reference>
<evidence type="ECO:0000256" key="3">
    <source>
        <dbReference type="ARBA" id="ARBA00022744"/>
    </source>
</evidence>
<dbReference type="PANTHER" id="PTHR23260:SF2">
    <property type="entry name" value="KERATIN-ASSOCIATED PROTEIN 24-1"/>
    <property type="match status" value="1"/>
</dbReference>
<evidence type="ECO:0000256" key="1">
    <source>
        <dbReference type="ARBA" id="ARBA00003327"/>
    </source>
</evidence>
<sequence>ITHSDSMSLLGYPGLCNATSHRTHCYIPVISVAICSSDVNSTFGHCLPSSYQGNLWLLDHCQESYCEVPSCESPSCEPKTCTTDCDSTNSCVPCNSPSTGQVVSACETTNIKSGPSCSPCTWTKGYVSNCYRPVRYPSRACHTLLNGSNCFGQLNYLPKNFCPLNSYSQLGSLKYRSYQDPGFISRGFSPSCYIASSYQPLSSLMRNCQYPNYGSMSYRPLSYLSRNFRSLSCILSTFPPLRYLCSGSRPLNCY</sequence>
<comment type="similarity">
    <text evidence="4 5">Belongs to the PMG family.</text>
</comment>
<dbReference type="AlphaFoldDB" id="A0A8C9QWF4"/>
<dbReference type="Ensembl" id="ENSSDAT00000031057.1">
    <property type="protein sequence ID" value="ENSSDAP00000027175.1"/>
    <property type="gene ID" value="ENSSDAG00000024621.1"/>
</dbReference>
<name>A0A8C9QWF4_SPEDA</name>
<evidence type="ECO:0000313" key="6">
    <source>
        <dbReference type="Ensembl" id="ENSSDAP00000027175.1"/>
    </source>
</evidence>
<dbReference type="GO" id="GO:0045095">
    <property type="term" value="C:keratin filament"/>
    <property type="evidence" value="ECO:0007669"/>
    <property type="project" value="UniProtKB-UniRule"/>
</dbReference>
<keyword evidence="7" id="KW-1185">Reference proteome</keyword>
<keyword evidence="3 5" id="KW-0416">Keratin</keyword>
<evidence type="ECO:0000313" key="7">
    <source>
        <dbReference type="Proteomes" id="UP000694422"/>
    </source>
</evidence>
<comment type="function">
    <text evidence="1 5">In the hair cortex, hair keratin intermediate filaments are embedded in an interfilamentous matrix, consisting of hair keratin-associated proteins (KRTAP), which are essential for the formation of a rigid and resistant hair shaft through their extensive disulfide bond cross-linking with abundant cysteine residues of hair keratins. The matrix proteins include the high-sulfur and high-glycine-tyrosine keratins.</text>
</comment>
<accession>A0A8C9QWF4</accession>